<organism evidence="1 2">
    <name type="scientific">Rhododendron griersonianum</name>
    <dbReference type="NCBI Taxonomy" id="479676"/>
    <lineage>
        <taxon>Eukaryota</taxon>
        <taxon>Viridiplantae</taxon>
        <taxon>Streptophyta</taxon>
        <taxon>Embryophyta</taxon>
        <taxon>Tracheophyta</taxon>
        <taxon>Spermatophyta</taxon>
        <taxon>Magnoliopsida</taxon>
        <taxon>eudicotyledons</taxon>
        <taxon>Gunneridae</taxon>
        <taxon>Pentapetalae</taxon>
        <taxon>asterids</taxon>
        <taxon>Ericales</taxon>
        <taxon>Ericaceae</taxon>
        <taxon>Ericoideae</taxon>
        <taxon>Rhodoreae</taxon>
        <taxon>Rhododendron</taxon>
    </lineage>
</organism>
<evidence type="ECO:0000313" key="2">
    <source>
        <dbReference type="Proteomes" id="UP000823749"/>
    </source>
</evidence>
<protein>
    <recommendedName>
        <fullName evidence="3">DUF2283 domain-containing protein</fullName>
    </recommendedName>
</protein>
<dbReference type="AlphaFoldDB" id="A0AAV6LKG9"/>
<gene>
    <name evidence="1" type="ORF">RHGRI_001398</name>
</gene>
<dbReference type="Proteomes" id="UP000823749">
    <property type="component" value="Chromosome 1"/>
</dbReference>
<proteinExistence type="predicted"/>
<evidence type="ECO:0000313" key="1">
    <source>
        <dbReference type="EMBL" id="KAG5565492.1"/>
    </source>
</evidence>
<name>A0AAV6LKG9_9ERIC</name>
<dbReference type="EMBL" id="JACTNZ010000001">
    <property type="protein sequence ID" value="KAG5565492.1"/>
    <property type="molecule type" value="Genomic_DNA"/>
</dbReference>
<accession>A0AAV6LKG9</accession>
<sequence>MDIAQCCNRLLTIDLTYYDLVNAENVKDGEDISLQVIFESDLKGKRVMGLLISSNSPIGKKKDAGLRSVISTVSREELETMHMSSVHF</sequence>
<reference evidence="1" key="1">
    <citation type="submission" date="2020-08" db="EMBL/GenBank/DDBJ databases">
        <title>Plant Genome Project.</title>
        <authorList>
            <person name="Zhang R.-G."/>
        </authorList>
    </citation>
    <scope>NUCLEOTIDE SEQUENCE</scope>
    <source>
        <strain evidence="1">WSP0</strain>
        <tissue evidence="1">Leaf</tissue>
    </source>
</reference>
<comment type="caution">
    <text evidence="1">The sequence shown here is derived from an EMBL/GenBank/DDBJ whole genome shotgun (WGS) entry which is preliminary data.</text>
</comment>
<keyword evidence="2" id="KW-1185">Reference proteome</keyword>
<evidence type="ECO:0008006" key="3">
    <source>
        <dbReference type="Google" id="ProtNLM"/>
    </source>
</evidence>